<dbReference type="InterPro" id="IPR006292">
    <property type="entry name" value="RNase_D"/>
</dbReference>
<dbReference type="InterPro" id="IPR010997">
    <property type="entry name" value="HRDC-like_sf"/>
</dbReference>
<dbReference type="GO" id="GO:0008408">
    <property type="term" value="F:3'-5' exonuclease activity"/>
    <property type="evidence" value="ECO:0007669"/>
    <property type="project" value="InterPro"/>
</dbReference>
<comment type="function">
    <text evidence="6">Exonuclease involved in the 3' processing of various precursor tRNAs. Initiates hydrolysis at the 3'-terminus of an RNA molecule and releases 5'-mononucleotides.</text>
</comment>
<dbReference type="Proteomes" id="UP000595095">
    <property type="component" value="Chromosome"/>
</dbReference>
<reference evidence="8 9" key="1">
    <citation type="submission" date="2020-11" db="EMBL/GenBank/DDBJ databases">
        <title>Complete genome sequence for Salinimonas sp. strain G2-b.</title>
        <authorList>
            <person name="Park S.-J."/>
        </authorList>
    </citation>
    <scope>NUCLEOTIDE SEQUENCE [LARGE SCALE GENOMIC DNA]</scope>
    <source>
        <strain evidence="8 9">G2-b</strain>
    </source>
</reference>
<dbReference type="GO" id="GO:0003676">
    <property type="term" value="F:nucleic acid binding"/>
    <property type="evidence" value="ECO:0007669"/>
    <property type="project" value="InterPro"/>
</dbReference>
<dbReference type="NCBIfam" id="TIGR01388">
    <property type="entry name" value="rnd"/>
    <property type="match status" value="1"/>
</dbReference>
<dbReference type="InterPro" id="IPR044876">
    <property type="entry name" value="HRDC_dom_sf"/>
</dbReference>
<keyword evidence="2 6" id="KW-0819">tRNA processing</keyword>
<dbReference type="SUPFAM" id="SSF47819">
    <property type="entry name" value="HRDC-like"/>
    <property type="match status" value="2"/>
</dbReference>
<evidence type="ECO:0000256" key="2">
    <source>
        <dbReference type="ARBA" id="ARBA00022694"/>
    </source>
</evidence>
<dbReference type="KEGG" id="smaa:IT774_05715"/>
<dbReference type="GO" id="GO:0033890">
    <property type="term" value="F:ribonuclease D activity"/>
    <property type="evidence" value="ECO:0007669"/>
    <property type="project" value="UniProtKB-UniRule"/>
</dbReference>
<comment type="similarity">
    <text evidence="6">Belongs to the RNase D family.</text>
</comment>
<dbReference type="RefSeq" id="WP_195811728.1">
    <property type="nucleotide sequence ID" value="NZ_CP064795.1"/>
</dbReference>
<sequence>MDYELITTTAQLNAVCEKAGKCDAIALDTEFVRTRTLTPQLGLLQLYDGEQLVLIDPLAIDDMSAFVTLLTNPEVVKVLHSCSEDLEAFLNAFETLPTPIYDTQFAAAMLGMGTSLGYAKLVELLSGVVLDKGESRTDWLARPLSPKQLVYAANDVLYLLPVYRELYQQSEAASKTGWIIEEMAGLGVKKQSQLPLEHAYLPIKNNWKLNPKQLTVLQYLAAWRLQLARQKDIALNFVVKETVLLDIALRLPQNRNALSAIDGMIGPTMRRYGDTLVTLVQDALNEFEQLPETRHLPKTRRLMEFPAYKKTLAKVKSLANDVAQEQAIPVEVVASKKQMNQAIKWYWLTIDETRAQGLQPDLLSGWRGRLFGDRLTQLLDDSK</sequence>
<dbReference type="Gene3D" id="1.10.150.80">
    <property type="entry name" value="HRDC domain"/>
    <property type="match status" value="2"/>
</dbReference>
<dbReference type="PANTHER" id="PTHR47649:SF1">
    <property type="entry name" value="RIBONUCLEASE D"/>
    <property type="match status" value="1"/>
</dbReference>
<evidence type="ECO:0000256" key="5">
    <source>
        <dbReference type="ARBA" id="ARBA00022839"/>
    </source>
</evidence>
<dbReference type="InterPro" id="IPR051086">
    <property type="entry name" value="RNase_D-like"/>
</dbReference>
<evidence type="ECO:0000313" key="9">
    <source>
        <dbReference type="Proteomes" id="UP000595095"/>
    </source>
</evidence>
<dbReference type="Pfam" id="PF21293">
    <property type="entry name" value="RNAseD_HRDC_C"/>
    <property type="match status" value="1"/>
</dbReference>
<gene>
    <name evidence="6 8" type="primary">rnd</name>
    <name evidence="8" type="ORF">IT774_05715</name>
</gene>
<dbReference type="InterPro" id="IPR012337">
    <property type="entry name" value="RNaseH-like_sf"/>
</dbReference>
<dbReference type="Pfam" id="PF00570">
    <property type="entry name" value="HRDC"/>
    <property type="match status" value="1"/>
</dbReference>
<organism evidence="8 9">
    <name type="scientific">Salinimonas marina</name>
    <dbReference type="NCBI Taxonomy" id="2785918"/>
    <lineage>
        <taxon>Bacteria</taxon>
        <taxon>Pseudomonadati</taxon>
        <taxon>Pseudomonadota</taxon>
        <taxon>Gammaproteobacteria</taxon>
        <taxon>Alteromonadales</taxon>
        <taxon>Alteromonadaceae</taxon>
        <taxon>Alteromonas/Salinimonas group</taxon>
        <taxon>Salinimonas</taxon>
    </lineage>
</organism>
<proteinExistence type="inferred from homology"/>
<keyword evidence="3 6" id="KW-0540">Nuclease</keyword>
<feature type="domain" description="HRDC" evidence="7">
    <location>
        <begin position="210"/>
        <end position="290"/>
    </location>
</feature>
<dbReference type="CDD" id="cd06142">
    <property type="entry name" value="RNaseD_exo"/>
    <property type="match status" value="1"/>
</dbReference>
<dbReference type="GO" id="GO:0042780">
    <property type="term" value="P:tRNA 3'-end processing"/>
    <property type="evidence" value="ECO:0007669"/>
    <property type="project" value="UniProtKB-UniRule"/>
</dbReference>
<dbReference type="PROSITE" id="PS50967">
    <property type="entry name" value="HRDC"/>
    <property type="match status" value="1"/>
</dbReference>
<dbReference type="InterPro" id="IPR048579">
    <property type="entry name" value="RNAseD_HRDC_C"/>
</dbReference>
<comment type="catalytic activity">
    <reaction evidence="6">
        <text>Exonucleolytic cleavage that removes extra residues from the 3'-terminus of tRNA to produce 5'-mononucleotides.</text>
        <dbReference type="EC" id="3.1.13.5"/>
    </reaction>
</comment>
<dbReference type="SMART" id="SM00341">
    <property type="entry name" value="HRDC"/>
    <property type="match status" value="1"/>
</dbReference>
<protein>
    <recommendedName>
        <fullName evidence="6">Ribonuclease D</fullName>
        <shortName evidence="6">RNase D</shortName>
        <ecNumber evidence="6">3.1.13.5</ecNumber>
    </recommendedName>
</protein>
<dbReference type="SUPFAM" id="SSF53098">
    <property type="entry name" value="Ribonuclease H-like"/>
    <property type="match status" value="1"/>
</dbReference>
<dbReference type="Gene3D" id="3.30.420.10">
    <property type="entry name" value="Ribonuclease H-like superfamily/Ribonuclease H"/>
    <property type="match status" value="1"/>
</dbReference>
<evidence type="ECO:0000256" key="4">
    <source>
        <dbReference type="ARBA" id="ARBA00022801"/>
    </source>
</evidence>
<keyword evidence="5 6" id="KW-0269">Exonuclease</keyword>
<dbReference type="GO" id="GO:0000166">
    <property type="term" value="F:nucleotide binding"/>
    <property type="evidence" value="ECO:0007669"/>
    <property type="project" value="InterPro"/>
</dbReference>
<dbReference type="InterPro" id="IPR002562">
    <property type="entry name" value="3'-5'_exonuclease_dom"/>
</dbReference>
<evidence type="ECO:0000313" key="8">
    <source>
        <dbReference type="EMBL" id="QPG06652.1"/>
    </source>
</evidence>
<dbReference type="InterPro" id="IPR002121">
    <property type="entry name" value="HRDC_dom"/>
</dbReference>
<evidence type="ECO:0000256" key="6">
    <source>
        <dbReference type="HAMAP-Rule" id="MF_01899"/>
    </source>
</evidence>
<keyword evidence="1 6" id="KW-0963">Cytoplasm</keyword>
<comment type="subcellular location">
    <subcellularLocation>
        <location evidence="6">Cytoplasm</location>
    </subcellularLocation>
</comment>
<dbReference type="SMART" id="SM00474">
    <property type="entry name" value="35EXOc"/>
    <property type="match status" value="1"/>
</dbReference>
<dbReference type="Pfam" id="PF01612">
    <property type="entry name" value="DNA_pol_A_exo1"/>
    <property type="match status" value="1"/>
</dbReference>
<accession>A0A7S9HE64</accession>
<keyword evidence="9" id="KW-1185">Reference proteome</keyword>
<keyword evidence="4 6" id="KW-0378">Hydrolase</keyword>
<evidence type="ECO:0000256" key="3">
    <source>
        <dbReference type="ARBA" id="ARBA00022722"/>
    </source>
</evidence>
<evidence type="ECO:0000259" key="7">
    <source>
        <dbReference type="PROSITE" id="PS50967"/>
    </source>
</evidence>
<dbReference type="EMBL" id="CP064795">
    <property type="protein sequence ID" value="QPG06652.1"/>
    <property type="molecule type" value="Genomic_DNA"/>
</dbReference>
<dbReference type="EC" id="3.1.13.5" evidence="6"/>
<evidence type="ECO:0000256" key="1">
    <source>
        <dbReference type="ARBA" id="ARBA00022490"/>
    </source>
</evidence>
<dbReference type="AlphaFoldDB" id="A0A7S9HE64"/>
<dbReference type="HAMAP" id="MF_01899">
    <property type="entry name" value="RNase_D"/>
    <property type="match status" value="1"/>
</dbReference>
<name>A0A7S9HE64_9ALTE</name>
<comment type="cofactor">
    <cofactor evidence="6">
        <name>a divalent metal cation</name>
        <dbReference type="ChEBI" id="CHEBI:60240"/>
    </cofactor>
</comment>
<dbReference type="GO" id="GO:0005737">
    <property type="term" value="C:cytoplasm"/>
    <property type="evidence" value="ECO:0007669"/>
    <property type="project" value="UniProtKB-SubCell"/>
</dbReference>
<dbReference type="InterPro" id="IPR036397">
    <property type="entry name" value="RNaseH_sf"/>
</dbReference>
<dbReference type="PANTHER" id="PTHR47649">
    <property type="entry name" value="RIBONUCLEASE D"/>
    <property type="match status" value="1"/>
</dbReference>